<evidence type="ECO:0000256" key="2">
    <source>
        <dbReference type="ARBA" id="ARBA00009074"/>
    </source>
</evidence>
<proteinExistence type="inferred from homology"/>
<evidence type="ECO:0000256" key="4">
    <source>
        <dbReference type="ARBA" id="ARBA00022989"/>
    </source>
</evidence>
<reference evidence="7" key="1">
    <citation type="submission" date="2020-10" db="EMBL/GenBank/DDBJ databases">
        <authorList>
            <person name="Han B."/>
            <person name="Lu T."/>
            <person name="Zhao Q."/>
            <person name="Huang X."/>
            <person name="Zhao Y."/>
        </authorList>
    </citation>
    <scope>NUCLEOTIDE SEQUENCE</scope>
</reference>
<comment type="similarity">
    <text evidence="2">Belongs to the UPF0496 family.</text>
</comment>
<evidence type="ECO:0000313" key="7">
    <source>
        <dbReference type="EMBL" id="CAD6260888.1"/>
    </source>
</evidence>
<evidence type="ECO:0000256" key="5">
    <source>
        <dbReference type="ARBA" id="ARBA00023136"/>
    </source>
</evidence>
<dbReference type="Pfam" id="PF05055">
    <property type="entry name" value="DUF677"/>
    <property type="match status" value="1"/>
</dbReference>
<organism evidence="7 8">
    <name type="scientific">Miscanthus lutarioriparius</name>
    <dbReference type="NCBI Taxonomy" id="422564"/>
    <lineage>
        <taxon>Eukaryota</taxon>
        <taxon>Viridiplantae</taxon>
        <taxon>Streptophyta</taxon>
        <taxon>Embryophyta</taxon>
        <taxon>Tracheophyta</taxon>
        <taxon>Spermatophyta</taxon>
        <taxon>Magnoliopsida</taxon>
        <taxon>Liliopsida</taxon>
        <taxon>Poales</taxon>
        <taxon>Poaceae</taxon>
        <taxon>PACMAD clade</taxon>
        <taxon>Panicoideae</taxon>
        <taxon>Andropogonodae</taxon>
        <taxon>Andropogoneae</taxon>
        <taxon>Saccharinae</taxon>
        <taxon>Miscanthus</taxon>
    </lineage>
</organism>
<evidence type="ECO:0000256" key="6">
    <source>
        <dbReference type="SAM" id="Phobius"/>
    </source>
</evidence>
<dbReference type="AlphaFoldDB" id="A0A811QPH0"/>
<accession>A0A811QPH0</accession>
<feature type="transmembrane region" description="Helical" evidence="6">
    <location>
        <begin position="202"/>
        <end position="223"/>
    </location>
</feature>
<dbReference type="InterPro" id="IPR007749">
    <property type="entry name" value="DUF677"/>
</dbReference>
<dbReference type="PANTHER" id="PTHR31113:SF2">
    <property type="entry name" value="OS04G0423200 PROTEIN"/>
    <property type="match status" value="1"/>
</dbReference>
<dbReference type="OrthoDB" id="776561at2759"/>
<evidence type="ECO:0000256" key="3">
    <source>
        <dbReference type="ARBA" id="ARBA00022692"/>
    </source>
</evidence>
<keyword evidence="4 6" id="KW-1133">Transmembrane helix</keyword>
<dbReference type="GO" id="GO:0016020">
    <property type="term" value="C:membrane"/>
    <property type="evidence" value="ECO:0007669"/>
    <property type="project" value="UniProtKB-SubCell"/>
</dbReference>
<gene>
    <name evidence="7" type="ORF">NCGR_LOCUS44311</name>
</gene>
<comment type="subcellular location">
    <subcellularLocation>
        <location evidence="1">Membrane</location>
    </subcellularLocation>
</comment>
<protein>
    <submittedName>
        <fullName evidence="7">Uncharacterized protein</fullName>
    </submittedName>
</protein>
<dbReference type="EMBL" id="CAJGYO010000011">
    <property type="protein sequence ID" value="CAD6260888.1"/>
    <property type="molecule type" value="Genomic_DNA"/>
</dbReference>
<evidence type="ECO:0000313" key="8">
    <source>
        <dbReference type="Proteomes" id="UP000604825"/>
    </source>
</evidence>
<feature type="transmembrane region" description="Helical" evidence="6">
    <location>
        <begin position="179"/>
        <end position="196"/>
    </location>
</feature>
<sequence length="347" mass="38056">MSVRTTESFDIEEEYKNTLRTQSNACFLSKKQRPEEEMEAFLDTQQDFTSLMPQNTVLMRRAAASEMELALADYFDASTEALEMCRQLLRNVKSTQSNYGSMDSFLSSMVDGTGSTSPRAYRAVAEEPPFPVRSNPFCTTTRSNFRQIHDRCSSILQSIRSSHGRVARKLKIVKAVKKLSRTLLVIASVAAAAAAIGAGPYLLFLIGLLIGPAAAAGLFQIALNRRPLTATATKARSGGKTTTALSLLQDQLDTAAKGTYVLGRDLDTLNQLVARLSDGIERENDMAWRCVEAAGDRCPAAVLEMVSELRRSCLASGRLAEELEEHVCICLATIHKARVLVIHEISK</sequence>
<name>A0A811QPH0_9POAL</name>
<keyword evidence="8" id="KW-1185">Reference proteome</keyword>
<evidence type="ECO:0000256" key="1">
    <source>
        <dbReference type="ARBA" id="ARBA00004370"/>
    </source>
</evidence>
<dbReference type="PANTHER" id="PTHR31113">
    <property type="entry name" value="UPF0496 PROTEIN 3-RELATED"/>
    <property type="match status" value="1"/>
</dbReference>
<dbReference type="Proteomes" id="UP000604825">
    <property type="component" value="Unassembled WGS sequence"/>
</dbReference>
<keyword evidence="3 6" id="KW-0812">Transmembrane</keyword>
<comment type="caution">
    <text evidence="7">The sequence shown here is derived from an EMBL/GenBank/DDBJ whole genome shotgun (WGS) entry which is preliminary data.</text>
</comment>
<keyword evidence="5 6" id="KW-0472">Membrane</keyword>